<dbReference type="AlphaFoldDB" id="A0A7G6XAN2"/>
<evidence type="ECO:0000313" key="1">
    <source>
        <dbReference type="EMBL" id="QNE23297.1"/>
    </source>
</evidence>
<name>A0A7G6XAN2_9ACTN</name>
<evidence type="ECO:0000313" key="2">
    <source>
        <dbReference type="Proteomes" id="UP000515563"/>
    </source>
</evidence>
<protein>
    <submittedName>
        <fullName evidence="1">Uncharacterized protein</fullName>
    </submittedName>
</protein>
<keyword evidence="2" id="KW-1185">Reference proteome</keyword>
<reference evidence="2" key="1">
    <citation type="submission" date="2019-09" db="EMBL/GenBank/DDBJ databases">
        <title>Antimicrobial potential of Antarctic Bacteria.</title>
        <authorList>
            <person name="Benaud N."/>
            <person name="Edwards R.J."/>
            <person name="Ferrari B.C."/>
        </authorList>
    </citation>
    <scope>NUCLEOTIDE SEQUENCE [LARGE SCALE GENOMIC DNA]</scope>
    <source>
        <strain evidence="2">SPB151</strain>
    </source>
</reference>
<accession>A0A7G6XAN2</accession>
<sequence>MAKTMRTADRFGHREHVRLTWLAVRRHGVEGAVEVVSQGIQQTARYAGAPQKYHATVSRAWVELIGHHVMEERLDDFDAFAERNPALLDKRLLTRFYRSATLATPAARTAWVEPDLAPFPWRR</sequence>
<dbReference type="EMBL" id="CP043661">
    <property type="protein sequence ID" value="QNE23297.1"/>
    <property type="molecule type" value="Genomic_DNA"/>
</dbReference>
<reference evidence="1 2" key="2">
    <citation type="journal article" date="2020" name="Microbiol. Resour. Announc.">
        <title>Antarctic desert soil bacteria exhibit high novel natural product potential, evaluated through long-read genome sequencing and comparative genomics.</title>
        <authorList>
            <person name="Benaud N."/>
            <person name="Edwards R.J."/>
            <person name="Amos T.G."/>
            <person name="D'Agostino P.M."/>
            <person name="Gutierrez-Chavez C."/>
            <person name="Montgomery K."/>
            <person name="Nicetic I."/>
            <person name="Ferrari B.C."/>
        </authorList>
    </citation>
    <scope>NUCLEOTIDE SEQUENCE [LARGE SCALE GENOMIC DNA]</scope>
    <source>
        <strain evidence="1 2">SPB151</strain>
    </source>
</reference>
<organism evidence="1 2">
    <name type="scientific">Kribbella qitaiheensis</name>
    <dbReference type="NCBI Taxonomy" id="1544730"/>
    <lineage>
        <taxon>Bacteria</taxon>
        <taxon>Bacillati</taxon>
        <taxon>Actinomycetota</taxon>
        <taxon>Actinomycetes</taxon>
        <taxon>Propionibacteriales</taxon>
        <taxon>Kribbellaceae</taxon>
        <taxon>Kribbella</taxon>
    </lineage>
</organism>
<proteinExistence type="predicted"/>
<dbReference type="Proteomes" id="UP000515563">
    <property type="component" value="Chromosome"/>
</dbReference>
<dbReference type="KEGG" id="kqi:F1D05_34475"/>
<gene>
    <name evidence="1" type="ORF">F1D05_34475</name>
</gene>